<dbReference type="InterPro" id="IPR017900">
    <property type="entry name" value="4Fe4S_Fe_S_CS"/>
</dbReference>
<feature type="domain" description="4Fe-4S ferredoxin-type" evidence="1">
    <location>
        <begin position="59"/>
        <end position="88"/>
    </location>
</feature>
<dbReference type="SUPFAM" id="SSF54862">
    <property type="entry name" value="4Fe-4S ferredoxins"/>
    <property type="match status" value="1"/>
</dbReference>
<dbReference type="InterPro" id="IPR017896">
    <property type="entry name" value="4Fe4S_Fe-S-bd"/>
</dbReference>
<dbReference type="PROSITE" id="PS51379">
    <property type="entry name" value="4FE4S_FER_2"/>
    <property type="match status" value="1"/>
</dbReference>
<proteinExistence type="predicted"/>
<dbReference type="Gene3D" id="3.30.70.20">
    <property type="match status" value="1"/>
</dbReference>
<dbReference type="Pfam" id="PF00037">
    <property type="entry name" value="Fer4"/>
    <property type="match status" value="1"/>
</dbReference>
<comment type="caution">
    <text evidence="2">The sequence shown here is derived from an EMBL/GenBank/DDBJ whole genome shotgun (WGS) entry which is preliminary data.</text>
</comment>
<protein>
    <recommendedName>
        <fullName evidence="1">4Fe-4S ferredoxin-type domain-containing protein</fullName>
    </recommendedName>
</protein>
<gene>
    <name evidence="2" type="ORF">S01H4_18718</name>
</gene>
<dbReference type="EMBL" id="BART01008305">
    <property type="protein sequence ID" value="GAG53619.1"/>
    <property type="molecule type" value="Genomic_DNA"/>
</dbReference>
<evidence type="ECO:0000259" key="1">
    <source>
        <dbReference type="PROSITE" id="PS51379"/>
    </source>
</evidence>
<accession>X0YCN2</accession>
<dbReference type="PROSITE" id="PS00198">
    <property type="entry name" value="4FE4S_FER_1"/>
    <property type="match status" value="1"/>
</dbReference>
<organism evidence="2">
    <name type="scientific">marine sediment metagenome</name>
    <dbReference type="NCBI Taxonomy" id="412755"/>
    <lineage>
        <taxon>unclassified sequences</taxon>
        <taxon>metagenomes</taxon>
        <taxon>ecological metagenomes</taxon>
    </lineage>
</organism>
<dbReference type="AlphaFoldDB" id="X0YCN2"/>
<evidence type="ECO:0000313" key="2">
    <source>
        <dbReference type="EMBL" id="GAG53619.1"/>
    </source>
</evidence>
<reference evidence="2" key="1">
    <citation type="journal article" date="2014" name="Front. Microbiol.">
        <title>High frequency of phylogenetically diverse reductive dehalogenase-homologous genes in deep subseafloor sedimentary metagenomes.</title>
        <authorList>
            <person name="Kawai M."/>
            <person name="Futagami T."/>
            <person name="Toyoda A."/>
            <person name="Takaki Y."/>
            <person name="Nishi S."/>
            <person name="Hori S."/>
            <person name="Arai W."/>
            <person name="Tsubouchi T."/>
            <person name="Morono Y."/>
            <person name="Uchiyama I."/>
            <person name="Ito T."/>
            <person name="Fujiyama A."/>
            <person name="Inagaki F."/>
            <person name="Takami H."/>
        </authorList>
    </citation>
    <scope>NUCLEOTIDE SEQUENCE</scope>
    <source>
        <strain evidence="2">Expedition CK06-06</strain>
    </source>
</reference>
<sequence length="88" mass="10074">MIAVRKGKTKITIDYSQCGPDGVMDPRECTKCLKQCDRPVFHLHHVIVDGDDPWDPSYWQVTPVYTSQCTRCMRCIEVCPVNAISISW</sequence>
<name>X0YCN2_9ZZZZ</name>